<proteinExistence type="predicted"/>
<protein>
    <recommendedName>
        <fullName evidence="3">NACHT domain-containing protein</fullName>
    </recommendedName>
</protein>
<dbReference type="InterPro" id="IPR027417">
    <property type="entry name" value="P-loop_NTPase"/>
</dbReference>
<sequence>MEKTRIENISPSDCKVISHFIHRETQKTISETTLKRLFGFAETKSKFSAYTVNTLLEYSQKPVDSLKTTHNEVLNTLKDEECLQIMYGNALQATRNTVNHIKNRSTIPFEFTVSRSFIPFDFEYFYSSNYAYTCFTSQAGYGKSIMLTHLVEQFFLNEEAKYKNDIVLFLNAIDIFNSQFEYINIEDRIKQKLGINAQINLRDYFLQKNKICGTKLIIIIDDFPELAISKISKVIVFDKLINLISSVGDGNHIKLIYSMRSTMWNRFYDRIKNIPFLKNSWFSGSYFNLKDHSNMPPLTTDEINEVLKRMYPATYHKIDEELKSKLKFPFYLHWYYQLNEELPEFGSFTKIIFLEIIDRFIQEKIYLSKYAAEKIFICKKIVQLTRYKEYNRYVLKSELIKDISVFKNAYIELLSDGILTEEKEHHDGFTMDFVKFVHPQFFDHFLFVDLLDDADNKINEDFFTKIAKEYFDDQVKLDLLRWSIKYAINRNLLGSLNYIFNLKLSIHDKNYLIYFISKNLIYKKVKEPQFFNNLNKEGFHETIKTRLTHFDFADSYYKEAVAALIKLSDNNEDTLLYHSILAISDCLSLDKELITKRLQQMHKFSKEAKLWGVNLIELLRLVYFKITGEFVYSNETLIKIENFKQGERVFYKSTDELPTNEQMVIFVMFSIVNVFYGNNKEAIQIVNAMITHFPKSVQINKPYANYIFTTLVYFKSKAPHGAKTEAMEKIKSRLFAYQATKNTIPFIQSIFLAAQAYQCKNDKDYNCALIYAQRCLEIFKRNNLIVNQICILNLLINIYQELNEQEIKTEYINEKLSILEQRKIAPSLFHFIA</sequence>
<dbReference type="Proteomes" id="UP001165460">
    <property type="component" value="Unassembled WGS sequence"/>
</dbReference>
<keyword evidence="2" id="KW-1185">Reference proteome</keyword>
<evidence type="ECO:0000313" key="1">
    <source>
        <dbReference type="EMBL" id="MCJ0743512.1"/>
    </source>
</evidence>
<gene>
    <name evidence="1" type="ORF">MMF97_12385</name>
</gene>
<comment type="caution">
    <text evidence="1">The sequence shown here is derived from an EMBL/GenBank/DDBJ whole genome shotgun (WGS) entry which is preliminary data.</text>
</comment>
<evidence type="ECO:0008006" key="3">
    <source>
        <dbReference type="Google" id="ProtNLM"/>
    </source>
</evidence>
<dbReference type="EMBL" id="JALGBH010000002">
    <property type="protein sequence ID" value="MCJ0743512.1"/>
    <property type="molecule type" value="Genomic_DNA"/>
</dbReference>
<dbReference type="RefSeq" id="WP_243362717.1">
    <property type="nucleotide sequence ID" value="NZ_JALGBH010000002.1"/>
</dbReference>
<organism evidence="1 2">
    <name type="scientific">Pedobacter montanisoli</name>
    <dbReference type="NCBI Taxonomy" id="2923277"/>
    <lineage>
        <taxon>Bacteria</taxon>
        <taxon>Pseudomonadati</taxon>
        <taxon>Bacteroidota</taxon>
        <taxon>Sphingobacteriia</taxon>
        <taxon>Sphingobacteriales</taxon>
        <taxon>Sphingobacteriaceae</taxon>
        <taxon>Pedobacter</taxon>
    </lineage>
</organism>
<name>A0ABS9ZYZ0_9SPHI</name>
<accession>A0ABS9ZYZ0</accession>
<reference evidence="1" key="1">
    <citation type="submission" date="2022-03" db="EMBL/GenBank/DDBJ databases">
        <authorList>
            <person name="Woo C.Y."/>
        </authorList>
    </citation>
    <scope>NUCLEOTIDE SEQUENCE</scope>
    <source>
        <strain evidence="1">CYS-01</strain>
    </source>
</reference>
<dbReference type="Gene3D" id="3.40.50.300">
    <property type="entry name" value="P-loop containing nucleotide triphosphate hydrolases"/>
    <property type="match status" value="1"/>
</dbReference>
<evidence type="ECO:0000313" key="2">
    <source>
        <dbReference type="Proteomes" id="UP001165460"/>
    </source>
</evidence>